<accession>A0ACB9M670</accession>
<evidence type="ECO:0000313" key="2">
    <source>
        <dbReference type="Proteomes" id="UP001057402"/>
    </source>
</evidence>
<proteinExistence type="predicted"/>
<sequence length="458" mass="51324">MLCDLLSRLLRFICRRVLGFFFRSFSSIMGCIFVCLRFKDDDGRDMRADAAVYRNRLSSFFAFEETADRSADPEGNWGPGSPRIGKEIKDEARFLKACGTIPETPVEIQKAREKMRSSPPSEDCSVTPKFHSWMPNVSLRKLWTDKQPLKLSEGFEIDVESAENTPISCVSGVDSSTEGASSGNLISASKVTNEKIVCVITPFTPWPTGIKTQGGSKFVQFQGDINIRPTDDPRPENASRGFKMEWIGKDRSVKIMPPPTPHKLTDEMQTPGTVFPANMEHVQKGKAGIRSQYVYSVPNIPTEALQLKVPDGEISLHNQLLDHQEAKIEATLSNWLKPPTDDGKSFQPARNKQAQFGRTYEDRPILGLVSTQWNEEEQLHATPKWWGGNGIPNSTSKYQEHQKVSWHATPFEERLEKALSEENSFGNRSHIIGPPMTLGEDIDSATSNLQSEKTLVSF</sequence>
<dbReference type="Proteomes" id="UP001057402">
    <property type="component" value="Chromosome 10"/>
</dbReference>
<dbReference type="EMBL" id="CM042889">
    <property type="protein sequence ID" value="KAI4319702.1"/>
    <property type="molecule type" value="Genomic_DNA"/>
</dbReference>
<organism evidence="1 2">
    <name type="scientific">Melastoma candidum</name>
    <dbReference type="NCBI Taxonomy" id="119954"/>
    <lineage>
        <taxon>Eukaryota</taxon>
        <taxon>Viridiplantae</taxon>
        <taxon>Streptophyta</taxon>
        <taxon>Embryophyta</taxon>
        <taxon>Tracheophyta</taxon>
        <taxon>Spermatophyta</taxon>
        <taxon>Magnoliopsida</taxon>
        <taxon>eudicotyledons</taxon>
        <taxon>Gunneridae</taxon>
        <taxon>Pentapetalae</taxon>
        <taxon>rosids</taxon>
        <taxon>malvids</taxon>
        <taxon>Myrtales</taxon>
        <taxon>Melastomataceae</taxon>
        <taxon>Melastomatoideae</taxon>
        <taxon>Melastomateae</taxon>
        <taxon>Melastoma</taxon>
    </lineage>
</organism>
<keyword evidence="2" id="KW-1185">Reference proteome</keyword>
<name>A0ACB9M670_9MYRT</name>
<gene>
    <name evidence="1" type="ORF">MLD38_033271</name>
</gene>
<protein>
    <submittedName>
        <fullName evidence="1">Uncharacterized protein</fullName>
    </submittedName>
</protein>
<reference evidence="2" key="1">
    <citation type="journal article" date="2023" name="Front. Plant Sci.">
        <title>Chromosomal-level genome assembly of Melastoma candidum provides insights into trichome evolution.</title>
        <authorList>
            <person name="Zhong Y."/>
            <person name="Wu W."/>
            <person name="Sun C."/>
            <person name="Zou P."/>
            <person name="Liu Y."/>
            <person name="Dai S."/>
            <person name="Zhou R."/>
        </authorList>
    </citation>
    <scope>NUCLEOTIDE SEQUENCE [LARGE SCALE GENOMIC DNA]</scope>
</reference>
<comment type="caution">
    <text evidence="1">The sequence shown here is derived from an EMBL/GenBank/DDBJ whole genome shotgun (WGS) entry which is preliminary data.</text>
</comment>
<evidence type="ECO:0000313" key="1">
    <source>
        <dbReference type="EMBL" id="KAI4319702.1"/>
    </source>
</evidence>